<keyword evidence="2" id="KW-0677">Repeat</keyword>
<dbReference type="Pfam" id="PF00400">
    <property type="entry name" value="WD40"/>
    <property type="match status" value="1"/>
</dbReference>
<keyword evidence="1 3" id="KW-0853">WD repeat</keyword>
<protein>
    <submittedName>
        <fullName evidence="5">WD40 repeat protein</fullName>
    </submittedName>
</protein>
<dbReference type="InterPro" id="IPR001680">
    <property type="entry name" value="WD40_rpt"/>
</dbReference>
<gene>
    <name evidence="5" type="ORF">CLV43_112104</name>
</gene>
<proteinExistence type="predicted"/>
<keyword evidence="6" id="KW-1185">Reference proteome</keyword>
<evidence type="ECO:0000256" key="1">
    <source>
        <dbReference type="ARBA" id="ARBA00022574"/>
    </source>
</evidence>
<feature type="domain" description="KAP NTPase" evidence="4">
    <location>
        <begin position="342"/>
        <end position="678"/>
    </location>
</feature>
<dbReference type="OrthoDB" id="88903at2"/>
<evidence type="ECO:0000313" key="5">
    <source>
        <dbReference type="EMBL" id="PRY36180.1"/>
    </source>
</evidence>
<dbReference type="InterPro" id="IPR011646">
    <property type="entry name" value="KAP_P-loop"/>
</dbReference>
<dbReference type="Gene3D" id="2.130.10.10">
    <property type="entry name" value="YVTN repeat-like/Quinoprotein amine dehydrogenase"/>
    <property type="match status" value="2"/>
</dbReference>
<dbReference type="PANTHER" id="PTHR19848:SF8">
    <property type="entry name" value="F-BOX AND WD REPEAT DOMAIN CONTAINING 7"/>
    <property type="match status" value="1"/>
</dbReference>
<dbReference type="SUPFAM" id="SSF50998">
    <property type="entry name" value="Quinoprotein alcohol dehydrogenase-like"/>
    <property type="match status" value="1"/>
</dbReference>
<dbReference type="Pfam" id="PF07693">
    <property type="entry name" value="KAP_NTPase"/>
    <property type="match status" value="1"/>
</dbReference>
<evidence type="ECO:0000256" key="3">
    <source>
        <dbReference type="PROSITE-ProRule" id="PRU00221"/>
    </source>
</evidence>
<feature type="repeat" description="WD" evidence="3">
    <location>
        <begin position="212"/>
        <end position="255"/>
    </location>
</feature>
<dbReference type="PANTHER" id="PTHR19848">
    <property type="entry name" value="WD40 REPEAT PROTEIN"/>
    <property type="match status" value="1"/>
</dbReference>
<name>A0A2T0SRZ6_9PSEU</name>
<comment type="caution">
    <text evidence="5">The sequence shown here is derived from an EMBL/GenBank/DDBJ whole genome shotgun (WGS) entry which is preliminary data.</text>
</comment>
<dbReference type="PROSITE" id="PS50082">
    <property type="entry name" value="WD_REPEATS_2"/>
    <property type="match status" value="2"/>
</dbReference>
<accession>A0A2T0SRZ6</accession>
<dbReference type="RefSeq" id="WP_106192679.1">
    <property type="nucleotide sequence ID" value="NZ_PVTF01000012.1"/>
</dbReference>
<feature type="repeat" description="WD" evidence="3">
    <location>
        <begin position="258"/>
        <end position="291"/>
    </location>
</feature>
<reference evidence="5 6" key="1">
    <citation type="submission" date="2018-03" db="EMBL/GenBank/DDBJ databases">
        <title>Genomic Encyclopedia of Archaeal and Bacterial Type Strains, Phase II (KMG-II): from individual species to whole genera.</title>
        <authorList>
            <person name="Goeker M."/>
        </authorList>
    </citation>
    <scope>NUCLEOTIDE SEQUENCE [LARGE SCALE GENOMIC DNA]</scope>
    <source>
        <strain evidence="5 6">DSM 44720</strain>
    </source>
</reference>
<evidence type="ECO:0000313" key="6">
    <source>
        <dbReference type="Proteomes" id="UP000239494"/>
    </source>
</evidence>
<dbReference type="EMBL" id="PVTF01000012">
    <property type="protein sequence ID" value="PRY36180.1"/>
    <property type="molecule type" value="Genomic_DNA"/>
</dbReference>
<dbReference type="AlphaFoldDB" id="A0A2T0SRZ6"/>
<dbReference type="Proteomes" id="UP000239494">
    <property type="component" value="Unassembled WGS sequence"/>
</dbReference>
<organism evidence="5 6">
    <name type="scientific">Umezawaea tangerina</name>
    <dbReference type="NCBI Taxonomy" id="84725"/>
    <lineage>
        <taxon>Bacteria</taxon>
        <taxon>Bacillati</taxon>
        <taxon>Actinomycetota</taxon>
        <taxon>Actinomycetes</taxon>
        <taxon>Pseudonocardiales</taxon>
        <taxon>Pseudonocardiaceae</taxon>
        <taxon>Umezawaea</taxon>
    </lineage>
</organism>
<dbReference type="InterPro" id="IPR015943">
    <property type="entry name" value="WD40/YVTN_repeat-like_dom_sf"/>
</dbReference>
<evidence type="ECO:0000256" key="2">
    <source>
        <dbReference type="ARBA" id="ARBA00022737"/>
    </source>
</evidence>
<sequence>MEPAADAEPVLRLDAVAPVSDLATYTGPAGTTVIAAACGNGRVELRDAETGAELGSLSGHAAPVTRVAANGRYLMSAGDHQPLRTWNSATSEEHSRIDVHDVVLDVVLFGSPTTSRFAVVTGAGELRLGSVGAPGLVLAPESGVTAVAATDTGLVAAHAAGLTVRSGDTARHLDGSAGIRLLAAAGDRLVTCGADDALVVRDLGSGRKLRRLDGHTTAVTALEWVPLVDGGLVASASRGGTIRLWDPDTGEQVEVLVPVGHARALAHFTGSDGGTRLVSAGDEGTIEVWDLGHLRSTRLGPVLTRGFGDRTATVDLLDRDAFVSTAAELLRPASTTDSDVGPNVLTVEGPWGSGKSTLLELVKARLTTTVRAGPGRRLRVWQADSLLRRPPTRAPSDDVPLTASVVATFNPWRHQSSEQVWAGLAKCVTDAVEDALLPDVDGRERHWFTRNTTRIDRRHTQRELWKRIRSPFLAVGVLGLGLAVVAQLAKLPIPLPWLIAVPAAPLVVGLLHTAKRYCWDRASAFLPGELFAGPVSAAAASAQPVADPYYNARSGYLYLAQHDVTELLHDLEQHGLQLVVFVDDLDRCTPKTTAEVFEAINVFLSESLPRTRFVLGLDPVVVASHVDRAYRELADAEVVAHPDDPSPGWTFLRKLVQLPIRLPRTTADDVTRVLDSHLGPVHHPGPTTPTANARPATATAAVPATISAEPGPARPLPRPAVEAAVVAIERHADVRAYLHRRLTAQPEQSIREEKRLVNVWQFYLRVLVGTTDVRQACHLVTIAELVTRWPAHQHVLRKHLTAFAEAQDDDLAWGTAVARAGLKHAGAAADLRELLRDCDARAVAALAKRLL</sequence>
<evidence type="ECO:0000259" key="4">
    <source>
        <dbReference type="Pfam" id="PF07693"/>
    </source>
</evidence>
<dbReference type="InterPro" id="IPR011047">
    <property type="entry name" value="Quinoprotein_ADH-like_sf"/>
</dbReference>
<dbReference type="SMART" id="SM00320">
    <property type="entry name" value="WD40"/>
    <property type="match status" value="3"/>
</dbReference>
<dbReference type="PROSITE" id="PS50294">
    <property type="entry name" value="WD_REPEATS_REGION"/>
    <property type="match status" value="1"/>
</dbReference>